<accession>A0A6B8JAU0</accession>
<dbReference type="RefSeq" id="WP_154264528.1">
    <property type="nucleotide sequence ID" value="NZ_CP040438.1"/>
</dbReference>
<evidence type="ECO:0000256" key="1">
    <source>
        <dbReference type="SAM" id="MobiDB-lite"/>
    </source>
</evidence>
<dbReference type="Proteomes" id="UP000625930">
    <property type="component" value="Unassembled WGS sequence"/>
</dbReference>
<comment type="caution">
    <text evidence="2">The sequence shown here is derived from an EMBL/GenBank/DDBJ whole genome shotgun (WGS) entry which is preliminary data.</text>
</comment>
<dbReference type="EMBL" id="JADUNP010000020">
    <property type="protein sequence ID" value="MBH1652740.1"/>
    <property type="molecule type" value="Genomic_DNA"/>
</dbReference>
<sequence length="141" mass="14577">MNAVSKDAQMVGDEASPDGLETEQDVTSLSTRSQNTGNTDTDTDTDTDTGSPGNANASGDDSSVEESEVKIIDGTKGVSDQAVVKNPKEEPEQSELQKMVSQTTGAGAPRSDVTVGYALREAVADAFEKAPDAPNGGKRKA</sequence>
<protein>
    <submittedName>
        <fullName evidence="2">Uncharacterized protein</fullName>
    </submittedName>
</protein>
<feature type="compositionally biased region" description="Polar residues" evidence="1">
    <location>
        <begin position="94"/>
        <end position="105"/>
    </location>
</feature>
<name>A0A6B8JAU0_STEMA</name>
<evidence type="ECO:0000313" key="2">
    <source>
        <dbReference type="EMBL" id="MBH1652740.1"/>
    </source>
</evidence>
<proteinExistence type="predicted"/>
<dbReference type="AlphaFoldDB" id="A0A6B8JAU0"/>
<reference evidence="2" key="1">
    <citation type="submission" date="2020-11" db="EMBL/GenBank/DDBJ databases">
        <title>Enhanced detection system for hospital associated transmission using whole genome sequencing surveillance.</title>
        <authorList>
            <person name="Harrison L.H."/>
            <person name="Van Tyne D."/>
            <person name="Marsh J.W."/>
            <person name="Griffith M.P."/>
            <person name="Snyder D.J."/>
            <person name="Cooper V.S."/>
            <person name="Mustapha M."/>
        </authorList>
    </citation>
    <scope>NUCLEOTIDE SEQUENCE</scope>
    <source>
        <strain evidence="2">STEN00091</strain>
    </source>
</reference>
<organism evidence="2 3">
    <name type="scientific">Stenotrophomonas maltophilia</name>
    <name type="common">Pseudomonas maltophilia</name>
    <name type="synonym">Xanthomonas maltophilia</name>
    <dbReference type="NCBI Taxonomy" id="40324"/>
    <lineage>
        <taxon>Bacteria</taxon>
        <taxon>Pseudomonadati</taxon>
        <taxon>Pseudomonadota</taxon>
        <taxon>Gammaproteobacteria</taxon>
        <taxon>Lysobacterales</taxon>
        <taxon>Lysobacteraceae</taxon>
        <taxon>Stenotrophomonas</taxon>
        <taxon>Stenotrophomonas maltophilia group</taxon>
    </lineage>
</organism>
<feature type="compositionally biased region" description="Polar residues" evidence="1">
    <location>
        <begin position="25"/>
        <end position="34"/>
    </location>
</feature>
<gene>
    <name evidence="2" type="ORF">I5U67_11235</name>
</gene>
<evidence type="ECO:0000313" key="3">
    <source>
        <dbReference type="Proteomes" id="UP000625930"/>
    </source>
</evidence>
<feature type="region of interest" description="Disordered" evidence="1">
    <location>
        <begin position="1"/>
        <end position="111"/>
    </location>
</feature>